<sequence>MSTDDRWDEIGRRVEQRYVGKYHGFVYDNKDPKRLGRLRLLVPEVLGAVPSGWALPCFPYGGGRNFGNFDVPPVTRGSDGSYTTGVWVEFYRGNPQYPIWVGCCPGAPGGEPDPPGDGDEDPPDIDTHVLRTFSGHSLIAVDRPGEERLDLRDASGQKISLVAPLRDGTKRDADGNPAKTASEVDYGDLVTDEAKIEVTDFAGNTVLLDARRDSPTILLKNTDRDQRVVQTIELYGASDGARIVIRDNNENVVTLDRGGIRIEALGGTDRIEMSAAGVAADAPRVNINSGIMGAARRNDQVMSTMTDDPVFWNWVAMLMGWLASHTHMSGSGATTPPVMPFPGTTPSQCTSKIVQASETVVIGD</sequence>
<dbReference type="Pfam" id="PF04717">
    <property type="entry name" value="Phage_base_V"/>
    <property type="match status" value="1"/>
</dbReference>
<dbReference type="SUPFAM" id="SSF69255">
    <property type="entry name" value="gp5 N-terminal domain-like"/>
    <property type="match status" value="1"/>
</dbReference>
<protein>
    <submittedName>
        <fullName evidence="3">Phage baseplate assembly protein V</fullName>
    </submittedName>
</protein>
<keyword evidence="4" id="KW-1185">Reference proteome</keyword>
<dbReference type="InterPro" id="IPR006531">
    <property type="entry name" value="Gp5/Vgr_OB"/>
</dbReference>
<feature type="region of interest" description="Disordered" evidence="1">
    <location>
        <begin position="104"/>
        <end position="126"/>
    </location>
</feature>
<reference evidence="3" key="1">
    <citation type="submission" date="2022-11" db="EMBL/GenBank/DDBJ databases">
        <title>Minimal conservation of predation-associated metabolite biosynthetic gene clusters underscores biosynthetic potential of Myxococcota including descriptions for ten novel species: Archangium lansinium sp. nov., Myxococcus landrumus sp. nov., Nannocystis bai.</title>
        <authorList>
            <person name="Ahearne A."/>
            <person name="Stevens C."/>
            <person name="Dowd S."/>
        </authorList>
    </citation>
    <scope>NUCLEOTIDE SEQUENCE</scope>
    <source>
        <strain evidence="3">Fl3</strain>
    </source>
</reference>
<accession>A0ABY7H6P8</accession>
<dbReference type="Proteomes" id="UP001164459">
    <property type="component" value="Chromosome"/>
</dbReference>
<feature type="compositionally biased region" description="Acidic residues" evidence="1">
    <location>
        <begin position="114"/>
        <end position="124"/>
    </location>
</feature>
<dbReference type="RefSeq" id="WP_269037168.1">
    <property type="nucleotide sequence ID" value="NZ_CP114040.1"/>
</dbReference>
<evidence type="ECO:0000313" key="3">
    <source>
        <dbReference type="EMBL" id="WAS94833.1"/>
    </source>
</evidence>
<organism evidence="3 4">
    <name type="scientific">Nannocystis punicea</name>
    <dbReference type="NCBI Taxonomy" id="2995304"/>
    <lineage>
        <taxon>Bacteria</taxon>
        <taxon>Pseudomonadati</taxon>
        <taxon>Myxococcota</taxon>
        <taxon>Polyangia</taxon>
        <taxon>Nannocystales</taxon>
        <taxon>Nannocystaceae</taxon>
        <taxon>Nannocystis</taxon>
    </lineage>
</organism>
<evidence type="ECO:0000259" key="2">
    <source>
        <dbReference type="Pfam" id="PF04717"/>
    </source>
</evidence>
<evidence type="ECO:0000256" key="1">
    <source>
        <dbReference type="SAM" id="MobiDB-lite"/>
    </source>
</evidence>
<evidence type="ECO:0000313" key="4">
    <source>
        <dbReference type="Proteomes" id="UP001164459"/>
    </source>
</evidence>
<proteinExistence type="predicted"/>
<feature type="domain" description="Gp5/Type VI secretion system Vgr protein OB-fold" evidence="2">
    <location>
        <begin position="22"/>
        <end position="103"/>
    </location>
</feature>
<dbReference type="EMBL" id="CP114040">
    <property type="protein sequence ID" value="WAS94833.1"/>
    <property type="molecule type" value="Genomic_DNA"/>
</dbReference>
<name>A0ABY7H6P8_9BACT</name>
<gene>
    <name evidence="3" type="ORF">O0S08_01620</name>
</gene>